<dbReference type="InterPro" id="IPR000772">
    <property type="entry name" value="Ricin_B_lectin"/>
</dbReference>
<dbReference type="Gene3D" id="2.80.10.50">
    <property type="match status" value="1"/>
</dbReference>
<dbReference type="Proteomes" id="UP000586042">
    <property type="component" value="Unassembled WGS sequence"/>
</dbReference>
<organism evidence="3 4">
    <name type="scientific">Nonomuraea montanisoli</name>
    <dbReference type="NCBI Taxonomy" id="2741721"/>
    <lineage>
        <taxon>Bacteria</taxon>
        <taxon>Bacillati</taxon>
        <taxon>Actinomycetota</taxon>
        <taxon>Actinomycetes</taxon>
        <taxon>Streptosporangiales</taxon>
        <taxon>Streptosporangiaceae</taxon>
        <taxon>Nonomuraea</taxon>
    </lineage>
</organism>
<dbReference type="SMART" id="SM00458">
    <property type="entry name" value="RICIN"/>
    <property type="match status" value="1"/>
</dbReference>
<protein>
    <submittedName>
        <fullName evidence="3">Ricin-type beta-trefoil lectin domain protein</fullName>
    </submittedName>
</protein>
<dbReference type="CDD" id="cd00161">
    <property type="entry name" value="beta-trefoil_Ricin-like"/>
    <property type="match status" value="1"/>
</dbReference>
<proteinExistence type="predicted"/>
<feature type="signal peptide" evidence="1">
    <location>
        <begin position="1"/>
        <end position="29"/>
    </location>
</feature>
<evidence type="ECO:0000256" key="1">
    <source>
        <dbReference type="SAM" id="SignalP"/>
    </source>
</evidence>
<sequence>MSRNLLVKFGTMLAVVASGAALMSTPAEASAGKRLKLADYDLCLDVKDFNGKNAAPVQLWKCNHNANQLWTMGGDGTIRSALNGKCLDIKDFNGKNAAVVQLWKCSGNSNQKWYLGGSKYSDSGYRTIHSRMNNKCVDARVRLHTTERPHNGTPIQTWKCHGDYNQSFIWS</sequence>
<dbReference type="InterPro" id="IPR035992">
    <property type="entry name" value="Ricin_B-like_lectins"/>
</dbReference>
<evidence type="ECO:0000313" key="4">
    <source>
        <dbReference type="Proteomes" id="UP000586042"/>
    </source>
</evidence>
<keyword evidence="1" id="KW-0732">Signal</keyword>
<dbReference type="GO" id="GO:0030246">
    <property type="term" value="F:carbohydrate binding"/>
    <property type="evidence" value="ECO:0007669"/>
    <property type="project" value="UniProtKB-KW"/>
</dbReference>
<feature type="domain" description="Ricin B lectin" evidence="2">
    <location>
        <begin position="31"/>
        <end position="171"/>
    </location>
</feature>
<accession>A0A7Y6M3D1</accession>
<comment type="caution">
    <text evidence="3">The sequence shown here is derived from an EMBL/GenBank/DDBJ whole genome shotgun (WGS) entry which is preliminary data.</text>
</comment>
<name>A0A7Y6M3D1_9ACTN</name>
<dbReference type="RefSeq" id="WP_175589800.1">
    <property type="nucleotide sequence ID" value="NZ_JABWGN010000005.1"/>
</dbReference>
<reference evidence="3 4" key="1">
    <citation type="submission" date="2020-06" db="EMBL/GenBank/DDBJ databases">
        <title>Nonomuraea sp. SMC257, a novel actinomycete isolated from soil.</title>
        <authorList>
            <person name="Chanama M."/>
        </authorList>
    </citation>
    <scope>NUCLEOTIDE SEQUENCE [LARGE SCALE GENOMIC DNA]</scope>
    <source>
        <strain evidence="3 4">SMC257</strain>
    </source>
</reference>
<keyword evidence="4" id="KW-1185">Reference proteome</keyword>
<dbReference type="SUPFAM" id="SSF50370">
    <property type="entry name" value="Ricin B-like lectins"/>
    <property type="match status" value="1"/>
</dbReference>
<evidence type="ECO:0000259" key="2">
    <source>
        <dbReference type="SMART" id="SM00458"/>
    </source>
</evidence>
<dbReference type="PROSITE" id="PS50231">
    <property type="entry name" value="RICIN_B_LECTIN"/>
    <property type="match status" value="1"/>
</dbReference>
<evidence type="ECO:0000313" key="3">
    <source>
        <dbReference type="EMBL" id="NUW32330.1"/>
    </source>
</evidence>
<dbReference type="AlphaFoldDB" id="A0A7Y6M3D1"/>
<keyword evidence="3" id="KW-0430">Lectin</keyword>
<dbReference type="Pfam" id="PF00652">
    <property type="entry name" value="Ricin_B_lectin"/>
    <property type="match status" value="1"/>
</dbReference>
<gene>
    <name evidence="3" type="ORF">HTZ77_12925</name>
</gene>
<dbReference type="EMBL" id="JABWGN010000005">
    <property type="protein sequence ID" value="NUW32330.1"/>
    <property type="molecule type" value="Genomic_DNA"/>
</dbReference>
<feature type="chain" id="PRO_5031308658" evidence="1">
    <location>
        <begin position="30"/>
        <end position="171"/>
    </location>
</feature>